<dbReference type="AlphaFoldDB" id="A0A5C3PK58"/>
<dbReference type="PROSITE" id="PS50181">
    <property type="entry name" value="FBOX"/>
    <property type="match status" value="1"/>
</dbReference>
<accession>A0A5C3PK58</accession>
<gene>
    <name evidence="2" type="ORF">K466DRAFT_27253</name>
</gene>
<dbReference type="InterPro" id="IPR036047">
    <property type="entry name" value="F-box-like_dom_sf"/>
</dbReference>
<proteinExistence type="predicted"/>
<evidence type="ECO:0000259" key="1">
    <source>
        <dbReference type="PROSITE" id="PS50181"/>
    </source>
</evidence>
<dbReference type="Pfam" id="PF12937">
    <property type="entry name" value="F-box-like"/>
    <property type="match status" value="1"/>
</dbReference>
<dbReference type="InterPro" id="IPR032675">
    <property type="entry name" value="LRR_dom_sf"/>
</dbReference>
<organism evidence="2 3">
    <name type="scientific">Polyporus arcularius HHB13444</name>
    <dbReference type="NCBI Taxonomy" id="1314778"/>
    <lineage>
        <taxon>Eukaryota</taxon>
        <taxon>Fungi</taxon>
        <taxon>Dikarya</taxon>
        <taxon>Basidiomycota</taxon>
        <taxon>Agaricomycotina</taxon>
        <taxon>Agaricomycetes</taxon>
        <taxon>Polyporales</taxon>
        <taxon>Polyporaceae</taxon>
        <taxon>Polyporus</taxon>
    </lineage>
</organism>
<feature type="domain" description="F-box" evidence="1">
    <location>
        <begin position="28"/>
        <end position="61"/>
    </location>
</feature>
<evidence type="ECO:0000313" key="2">
    <source>
        <dbReference type="EMBL" id="TFK89467.1"/>
    </source>
</evidence>
<evidence type="ECO:0000313" key="3">
    <source>
        <dbReference type="Proteomes" id="UP000308197"/>
    </source>
</evidence>
<dbReference type="Gene3D" id="1.20.1280.50">
    <property type="match status" value="1"/>
</dbReference>
<dbReference type="Proteomes" id="UP000308197">
    <property type="component" value="Unassembled WGS sequence"/>
</dbReference>
<dbReference type="InterPro" id="IPR001810">
    <property type="entry name" value="F-box_dom"/>
</dbReference>
<dbReference type="EMBL" id="ML211075">
    <property type="protein sequence ID" value="TFK89467.1"/>
    <property type="molecule type" value="Genomic_DNA"/>
</dbReference>
<dbReference type="Gene3D" id="3.80.10.10">
    <property type="entry name" value="Ribonuclease Inhibitor"/>
    <property type="match status" value="1"/>
</dbReference>
<dbReference type="SUPFAM" id="SSF52047">
    <property type="entry name" value="RNI-like"/>
    <property type="match status" value="1"/>
</dbReference>
<reference evidence="2 3" key="1">
    <citation type="journal article" date="2019" name="Nat. Ecol. Evol.">
        <title>Megaphylogeny resolves global patterns of mushroom evolution.</title>
        <authorList>
            <person name="Varga T."/>
            <person name="Krizsan K."/>
            <person name="Foldi C."/>
            <person name="Dima B."/>
            <person name="Sanchez-Garcia M."/>
            <person name="Sanchez-Ramirez S."/>
            <person name="Szollosi G.J."/>
            <person name="Szarkandi J.G."/>
            <person name="Papp V."/>
            <person name="Albert L."/>
            <person name="Andreopoulos W."/>
            <person name="Angelini C."/>
            <person name="Antonin V."/>
            <person name="Barry K.W."/>
            <person name="Bougher N.L."/>
            <person name="Buchanan P."/>
            <person name="Buyck B."/>
            <person name="Bense V."/>
            <person name="Catcheside P."/>
            <person name="Chovatia M."/>
            <person name="Cooper J."/>
            <person name="Damon W."/>
            <person name="Desjardin D."/>
            <person name="Finy P."/>
            <person name="Geml J."/>
            <person name="Haridas S."/>
            <person name="Hughes K."/>
            <person name="Justo A."/>
            <person name="Karasinski D."/>
            <person name="Kautmanova I."/>
            <person name="Kiss B."/>
            <person name="Kocsube S."/>
            <person name="Kotiranta H."/>
            <person name="LaButti K.M."/>
            <person name="Lechner B.E."/>
            <person name="Liimatainen K."/>
            <person name="Lipzen A."/>
            <person name="Lukacs Z."/>
            <person name="Mihaltcheva S."/>
            <person name="Morgado L.N."/>
            <person name="Niskanen T."/>
            <person name="Noordeloos M.E."/>
            <person name="Ohm R.A."/>
            <person name="Ortiz-Santana B."/>
            <person name="Ovrebo C."/>
            <person name="Racz N."/>
            <person name="Riley R."/>
            <person name="Savchenko A."/>
            <person name="Shiryaev A."/>
            <person name="Soop K."/>
            <person name="Spirin V."/>
            <person name="Szebenyi C."/>
            <person name="Tomsovsky M."/>
            <person name="Tulloss R.E."/>
            <person name="Uehling J."/>
            <person name="Grigoriev I.V."/>
            <person name="Vagvolgyi C."/>
            <person name="Papp T."/>
            <person name="Martin F.M."/>
            <person name="Miettinen O."/>
            <person name="Hibbett D.S."/>
            <person name="Nagy L.G."/>
        </authorList>
    </citation>
    <scope>NUCLEOTIDE SEQUENCE [LARGE SCALE GENOMIC DNA]</scope>
    <source>
        <strain evidence="2 3">HHB13444</strain>
    </source>
</reference>
<dbReference type="SUPFAM" id="SSF81383">
    <property type="entry name" value="F-box domain"/>
    <property type="match status" value="1"/>
</dbReference>
<sequence length="429" mass="48918">MPVIYPHYMCKMEHSSWTDIHRRRSGRCVNIHSLPPELLLNIFEELDICSVWSCLLTCRRWLPAGERVIYASPRISSAATMDRFISVLSQKEHLCGVVKHLHIRGKANYSSTHSTGWILEAEAPRRLGPLLPRVRSITLENVENVPFRRYEAERCVWTDLELFRGVTELHVNNCRFECAEDLRNIIFSFPSLIALSLSHVRWGRHPDKIFSGGQAPPMQSPRWQRILPLRTLRLAYLGSVSEYQDVFAWFGNLSTVCELELAQIPFTGLWVTAKYLTRLADSGGSLESFTFCPLITPGCGYAEHVSYLGNALKTQRRLTKLDLRIVSLDAMRWVAAVLDAARDLPIVRVALEFTLDVDNVSSPSRAFIETNERLCRYWLKTLRQVTLVDHPTGNFVPDAQVPSILSSRCPSLVQRGILDVRIGVRYDDV</sequence>
<dbReference type="CDD" id="cd09917">
    <property type="entry name" value="F-box_SF"/>
    <property type="match status" value="1"/>
</dbReference>
<protein>
    <recommendedName>
        <fullName evidence="1">F-box domain-containing protein</fullName>
    </recommendedName>
</protein>
<dbReference type="InParanoid" id="A0A5C3PK58"/>
<keyword evidence="3" id="KW-1185">Reference proteome</keyword>
<name>A0A5C3PK58_9APHY</name>